<dbReference type="SUPFAM" id="SSF53850">
    <property type="entry name" value="Periplasmic binding protein-like II"/>
    <property type="match status" value="1"/>
</dbReference>
<dbReference type="PANTHER" id="PTHR30537:SF79">
    <property type="entry name" value="TRANSCRIPTIONAL REGULATOR-RELATED"/>
    <property type="match status" value="1"/>
</dbReference>
<dbReference type="AlphaFoldDB" id="A0A3S0I6H1"/>
<comment type="caution">
    <text evidence="4">The sequence shown here is derived from an EMBL/GenBank/DDBJ whole genome shotgun (WGS) entry which is preliminary data.</text>
</comment>
<dbReference type="InterPro" id="IPR005119">
    <property type="entry name" value="LysR_subst-bd"/>
</dbReference>
<dbReference type="InterPro" id="IPR058163">
    <property type="entry name" value="LysR-type_TF_proteobact-type"/>
</dbReference>
<dbReference type="EMBL" id="RXNS01000014">
    <property type="protein sequence ID" value="RTR01080.1"/>
    <property type="molecule type" value="Genomic_DNA"/>
</dbReference>
<protein>
    <recommendedName>
        <fullName evidence="3">LysR substrate-binding domain-containing protein</fullName>
    </recommendedName>
</protein>
<dbReference type="InterPro" id="IPR036388">
    <property type="entry name" value="WH-like_DNA-bd_sf"/>
</dbReference>
<dbReference type="Gene3D" id="3.40.190.10">
    <property type="entry name" value="Periplasmic binding protein-like II"/>
    <property type="match status" value="2"/>
</dbReference>
<evidence type="ECO:0000256" key="2">
    <source>
        <dbReference type="SAM" id="MobiDB-lite"/>
    </source>
</evidence>
<evidence type="ECO:0000313" key="5">
    <source>
        <dbReference type="Proteomes" id="UP000267400"/>
    </source>
</evidence>
<evidence type="ECO:0000256" key="1">
    <source>
        <dbReference type="ARBA" id="ARBA00009437"/>
    </source>
</evidence>
<dbReference type="GO" id="GO:0003700">
    <property type="term" value="F:DNA-binding transcription factor activity"/>
    <property type="evidence" value="ECO:0007669"/>
    <property type="project" value="TreeGrafter"/>
</dbReference>
<organism evidence="4 5">
    <name type="scientific">Halomonas nitroreducens</name>
    <dbReference type="NCBI Taxonomy" id="447425"/>
    <lineage>
        <taxon>Bacteria</taxon>
        <taxon>Pseudomonadati</taxon>
        <taxon>Pseudomonadota</taxon>
        <taxon>Gammaproteobacteria</taxon>
        <taxon>Oceanospirillales</taxon>
        <taxon>Halomonadaceae</taxon>
        <taxon>Halomonas</taxon>
    </lineage>
</organism>
<gene>
    <name evidence="4" type="ORF">EKG36_14540</name>
</gene>
<dbReference type="Pfam" id="PF03466">
    <property type="entry name" value="LysR_substrate"/>
    <property type="match status" value="1"/>
</dbReference>
<dbReference type="Proteomes" id="UP000267400">
    <property type="component" value="Unassembled WGS sequence"/>
</dbReference>
<dbReference type="Gene3D" id="1.10.10.10">
    <property type="entry name" value="Winged helix-like DNA-binding domain superfamily/Winged helix DNA-binding domain"/>
    <property type="match status" value="1"/>
</dbReference>
<evidence type="ECO:0000259" key="3">
    <source>
        <dbReference type="Pfam" id="PF03466"/>
    </source>
</evidence>
<sequence>MPRILGLAGVITTYGFSPRGLSGVSHAAVLSPAPGHPACLRGGGPAGQLQRRRRRVKRHGRGRQPSHQGPRGGLGLRLFKRKVRGVILTEAGARYRERIAEAFVLIERATRELRQPSLDGPLRVSAPQAFVQQTLMPRVGELLHRHPGLALTLAGDNRLASLRDGEVDLAIRFGTGDYPGLQVVPLLDDAITVVGPGKGSPGPGDWRDACFIEDAGAMSGEPWSHWGPWWREAGLHAPQALRRLRVSDSSLALAACRQGLGLCLTRLSVVREMLQRGEVVALRPWRRCEFSYYLVSLPATAEAPRVVAFGDWLGEALAPMRQALEAAIGPSARRDDAAPPA</sequence>
<accession>A0A3S0I6H1</accession>
<dbReference type="OrthoDB" id="6787458at2"/>
<evidence type="ECO:0000313" key="4">
    <source>
        <dbReference type="EMBL" id="RTR01080.1"/>
    </source>
</evidence>
<dbReference type="GO" id="GO:0043565">
    <property type="term" value="F:sequence-specific DNA binding"/>
    <property type="evidence" value="ECO:0007669"/>
    <property type="project" value="TreeGrafter"/>
</dbReference>
<proteinExistence type="inferred from homology"/>
<keyword evidence="5" id="KW-1185">Reference proteome</keyword>
<feature type="compositionally biased region" description="Basic residues" evidence="2">
    <location>
        <begin position="50"/>
        <end position="64"/>
    </location>
</feature>
<reference evidence="4 5" key="1">
    <citation type="submission" date="2018-12" db="EMBL/GenBank/DDBJ databases">
        <authorList>
            <person name="Yu L."/>
        </authorList>
    </citation>
    <scope>NUCLEOTIDE SEQUENCE [LARGE SCALE GENOMIC DNA]</scope>
    <source>
        <strain evidence="4 5">11S</strain>
    </source>
</reference>
<feature type="region of interest" description="Disordered" evidence="2">
    <location>
        <begin position="39"/>
        <end position="74"/>
    </location>
</feature>
<dbReference type="PANTHER" id="PTHR30537">
    <property type="entry name" value="HTH-TYPE TRANSCRIPTIONAL REGULATOR"/>
    <property type="match status" value="1"/>
</dbReference>
<feature type="domain" description="LysR substrate-binding" evidence="3">
    <location>
        <begin position="118"/>
        <end position="317"/>
    </location>
</feature>
<dbReference type="GO" id="GO:0006351">
    <property type="term" value="P:DNA-templated transcription"/>
    <property type="evidence" value="ECO:0007669"/>
    <property type="project" value="TreeGrafter"/>
</dbReference>
<name>A0A3S0I6H1_9GAMM</name>
<comment type="similarity">
    <text evidence="1">Belongs to the LysR transcriptional regulatory family.</text>
</comment>